<dbReference type="SUPFAM" id="SSF103473">
    <property type="entry name" value="MFS general substrate transporter"/>
    <property type="match status" value="1"/>
</dbReference>
<feature type="transmembrane region" description="Helical" evidence="5">
    <location>
        <begin position="189"/>
        <end position="211"/>
    </location>
</feature>
<dbReference type="PANTHER" id="PTHR23507">
    <property type="entry name" value="ZGC:174356"/>
    <property type="match status" value="1"/>
</dbReference>
<accession>A0A1J1HV07</accession>
<dbReference type="OrthoDB" id="430300at2759"/>
<feature type="transmembrane region" description="Helical" evidence="5">
    <location>
        <begin position="349"/>
        <end position="368"/>
    </location>
</feature>
<feature type="transmembrane region" description="Helical" evidence="5">
    <location>
        <begin position="281"/>
        <end position="307"/>
    </location>
</feature>
<name>A0A1J1HV07_9DIPT</name>
<feature type="transmembrane region" description="Helical" evidence="5">
    <location>
        <begin position="374"/>
        <end position="396"/>
    </location>
</feature>
<feature type="transmembrane region" description="Helical" evidence="5">
    <location>
        <begin position="408"/>
        <end position="430"/>
    </location>
</feature>
<evidence type="ECO:0000256" key="3">
    <source>
        <dbReference type="ARBA" id="ARBA00022989"/>
    </source>
</evidence>
<dbReference type="AlphaFoldDB" id="A0A1J1HV07"/>
<evidence type="ECO:0000313" key="7">
    <source>
        <dbReference type="EMBL" id="CRK91837.1"/>
    </source>
</evidence>
<dbReference type="InterPro" id="IPR036259">
    <property type="entry name" value="MFS_trans_sf"/>
</dbReference>
<evidence type="ECO:0000259" key="6">
    <source>
        <dbReference type="PROSITE" id="PS50850"/>
    </source>
</evidence>
<organism evidence="7 8">
    <name type="scientific">Clunio marinus</name>
    <dbReference type="NCBI Taxonomy" id="568069"/>
    <lineage>
        <taxon>Eukaryota</taxon>
        <taxon>Metazoa</taxon>
        <taxon>Ecdysozoa</taxon>
        <taxon>Arthropoda</taxon>
        <taxon>Hexapoda</taxon>
        <taxon>Insecta</taxon>
        <taxon>Pterygota</taxon>
        <taxon>Neoptera</taxon>
        <taxon>Endopterygota</taxon>
        <taxon>Diptera</taxon>
        <taxon>Nematocera</taxon>
        <taxon>Chironomoidea</taxon>
        <taxon>Chironomidae</taxon>
        <taxon>Clunio</taxon>
    </lineage>
</organism>
<feature type="transmembrane region" description="Helical" evidence="5">
    <location>
        <begin position="442"/>
        <end position="461"/>
    </location>
</feature>
<dbReference type="EMBL" id="CVRI01000021">
    <property type="protein sequence ID" value="CRK91837.1"/>
    <property type="molecule type" value="Genomic_DNA"/>
</dbReference>
<evidence type="ECO:0000256" key="4">
    <source>
        <dbReference type="ARBA" id="ARBA00023136"/>
    </source>
</evidence>
<dbReference type="InterPro" id="IPR020846">
    <property type="entry name" value="MFS_dom"/>
</dbReference>
<dbReference type="Proteomes" id="UP000183832">
    <property type="component" value="Unassembled WGS sequence"/>
</dbReference>
<evidence type="ECO:0000256" key="1">
    <source>
        <dbReference type="ARBA" id="ARBA00004141"/>
    </source>
</evidence>
<dbReference type="InterPro" id="IPR011701">
    <property type="entry name" value="MFS"/>
</dbReference>
<feature type="transmembrane region" description="Helical" evidence="5">
    <location>
        <begin position="153"/>
        <end position="177"/>
    </location>
</feature>
<dbReference type="Gene3D" id="1.20.1250.20">
    <property type="entry name" value="MFS general substrate transporter like domains"/>
    <property type="match status" value="1"/>
</dbReference>
<feature type="transmembrane region" description="Helical" evidence="5">
    <location>
        <begin position="217"/>
        <end position="238"/>
    </location>
</feature>
<feature type="transmembrane region" description="Helical" evidence="5">
    <location>
        <begin position="88"/>
        <end position="107"/>
    </location>
</feature>
<dbReference type="GO" id="GO:0016020">
    <property type="term" value="C:membrane"/>
    <property type="evidence" value="ECO:0007669"/>
    <property type="project" value="UniProtKB-SubCell"/>
</dbReference>
<comment type="subcellular location">
    <subcellularLocation>
        <location evidence="1">Membrane</location>
        <topology evidence="1">Multi-pass membrane protein</topology>
    </subcellularLocation>
</comment>
<keyword evidence="2 5" id="KW-0812">Transmembrane</keyword>
<evidence type="ECO:0000313" key="8">
    <source>
        <dbReference type="Proteomes" id="UP000183832"/>
    </source>
</evidence>
<dbReference type="InterPro" id="IPR005829">
    <property type="entry name" value="Sugar_transporter_CS"/>
</dbReference>
<dbReference type="GO" id="GO:0022857">
    <property type="term" value="F:transmembrane transporter activity"/>
    <property type="evidence" value="ECO:0007669"/>
    <property type="project" value="InterPro"/>
</dbReference>
<keyword evidence="3 5" id="KW-1133">Transmembrane helix</keyword>
<feature type="transmembrane region" description="Helical" evidence="5">
    <location>
        <begin position="119"/>
        <end position="141"/>
    </location>
</feature>
<dbReference type="PROSITE" id="PS50850">
    <property type="entry name" value="MFS"/>
    <property type="match status" value="1"/>
</dbReference>
<dbReference type="PANTHER" id="PTHR23507:SF39">
    <property type="entry name" value="GH23453P-RELATED"/>
    <property type="match status" value="1"/>
</dbReference>
<protein>
    <submittedName>
        <fullName evidence="7">CLUMA_CG005459, isoform A</fullName>
    </submittedName>
</protein>
<proteinExistence type="predicted"/>
<keyword evidence="8" id="KW-1185">Reference proteome</keyword>
<evidence type="ECO:0000256" key="2">
    <source>
        <dbReference type="ARBA" id="ARBA00022692"/>
    </source>
</evidence>
<sequence length="479" mass="53751">MTDNDDVNILLNSNTAQGHSSKFWNFKLEPALMFMFFGYNLAQSIVPNQLLKDTCLMYGYNVSECSRLGANNDTKYIEEKIQPHVAEIMMINTLLNSIIPAVLSLFLGPWSDKFGRKKVFCATFIGFSLTLVALCIISMISDKLTVINPWVYTFAYIPLIITGGWPTMIVSILCYVTDLTTEVNRSVRLTLIELLIFVGVLFGTASSSYILTLTSPTTVFLISTIIVIISTIYSIVYVDESVQEVETTSKCNQIQELISYAPVIEMLKTCFKRRLFKERRILWCLIMILVFLIFSMNGSSGVFYLFVREQFQWTLKEATLFDSVTMLISIIGCTVGLVLFKNLLKLSDLTVAIIAIISGTIDTLVRAFAQTPNIMYISAVVCLFKVICLPMCRSMIASIIPTNEIGKVYSITSSFEAVSSLIASPLYTYIYTQTFTTFAGAFYLLTAGVYIVNFGLIICVMKMKKTREVLLNPYTPINS</sequence>
<gene>
    <name evidence="7" type="ORF">CLUMA_CG005459</name>
</gene>
<feature type="transmembrane region" description="Helical" evidence="5">
    <location>
        <begin position="319"/>
        <end position="340"/>
    </location>
</feature>
<keyword evidence="4 5" id="KW-0472">Membrane</keyword>
<feature type="domain" description="Major facilitator superfamily (MFS) profile" evidence="6">
    <location>
        <begin position="28"/>
        <end position="465"/>
    </location>
</feature>
<reference evidence="7 8" key="1">
    <citation type="submission" date="2015-04" db="EMBL/GenBank/DDBJ databases">
        <authorList>
            <person name="Syromyatnikov M.Y."/>
            <person name="Popov V.N."/>
        </authorList>
    </citation>
    <scope>NUCLEOTIDE SEQUENCE [LARGE SCALE GENOMIC DNA]</scope>
</reference>
<dbReference type="PROSITE" id="PS00216">
    <property type="entry name" value="SUGAR_TRANSPORT_1"/>
    <property type="match status" value="1"/>
</dbReference>
<dbReference type="Pfam" id="PF07690">
    <property type="entry name" value="MFS_1"/>
    <property type="match status" value="1"/>
</dbReference>
<evidence type="ECO:0000256" key="5">
    <source>
        <dbReference type="SAM" id="Phobius"/>
    </source>
</evidence>